<dbReference type="EMBL" id="CP013020">
    <property type="protein sequence ID" value="ALK84522.1"/>
    <property type="molecule type" value="Genomic_DNA"/>
</dbReference>
<name>A0A0N7J792_PHOVU</name>
<reference evidence="3" key="1">
    <citation type="submission" date="2015-10" db="EMBL/GenBank/DDBJ databases">
        <title>Extensive mobilome-driven genome diversification in gut-associated Bacteroides vulgatus mpk.</title>
        <authorList>
            <person name="Beier S."/>
            <person name="Lange A."/>
            <person name="Huson D.H."/>
            <person name="Frick J.-S."/>
            <person name="Autenrieth I.B."/>
        </authorList>
    </citation>
    <scope>NUCLEOTIDE SEQUENCE [LARGE SCALE GENOMIC DNA]</scope>
    <source>
        <strain evidence="3">mpk</strain>
    </source>
</reference>
<sequence>MFFWFYVPPMEKMMFCRVEKTAYCECLCVHIFSKDKVSFRILQMLSGLNAVFFFFLSFLCFYS</sequence>
<organism evidence="2 3">
    <name type="scientific">Phocaeicola vulgatus</name>
    <name type="common">Bacteroides vulgatus</name>
    <dbReference type="NCBI Taxonomy" id="821"/>
    <lineage>
        <taxon>Bacteria</taxon>
        <taxon>Pseudomonadati</taxon>
        <taxon>Bacteroidota</taxon>
        <taxon>Bacteroidia</taxon>
        <taxon>Bacteroidales</taxon>
        <taxon>Bacteroidaceae</taxon>
        <taxon>Phocaeicola</taxon>
    </lineage>
</organism>
<dbReference type="PATRIC" id="fig|821.40.peg.2296"/>
<evidence type="ECO:0000256" key="1">
    <source>
        <dbReference type="SAM" id="Phobius"/>
    </source>
</evidence>
<proteinExistence type="predicted"/>
<feature type="transmembrane region" description="Helical" evidence="1">
    <location>
        <begin position="41"/>
        <end position="62"/>
    </location>
</feature>
<dbReference type="AlphaFoldDB" id="A0A0N7J792"/>
<gene>
    <name evidence="2" type="ORF">BvMPK_1920</name>
</gene>
<keyword evidence="1" id="KW-1133">Transmembrane helix</keyword>
<dbReference type="Proteomes" id="UP000061587">
    <property type="component" value="Chromosome"/>
</dbReference>
<keyword evidence="1" id="KW-0812">Transmembrane</keyword>
<protein>
    <submittedName>
        <fullName evidence="2">Uncharacterized protein</fullName>
    </submittedName>
</protein>
<reference evidence="2 3" key="2">
    <citation type="journal article" date="2016" name="Genome Biol. Evol.">
        <title>Extensive mobilome-driven genome diversification in mouse gut-associated Bacteroides vulgatus mpk.</title>
        <authorList>
            <person name="Lange A."/>
            <person name="Beier S."/>
            <person name="Steimle A."/>
            <person name="Autenrieth I.B."/>
            <person name="Huson D.H."/>
            <person name="Frick J.S."/>
        </authorList>
    </citation>
    <scope>NUCLEOTIDE SEQUENCE [LARGE SCALE GENOMIC DNA]</scope>
    <source>
        <strain evidence="3">mpk</strain>
    </source>
</reference>
<keyword evidence="1" id="KW-0472">Membrane</keyword>
<evidence type="ECO:0000313" key="2">
    <source>
        <dbReference type="EMBL" id="ALK84522.1"/>
    </source>
</evidence>
<evidence type="ECO:0000313" key="3">
    <source>
        <dbReference type="Proteomes" id="UP000061587"/>
    </source>
</evidence>
<accession>A0A0N7J792</accession>